<dbReference type="AlphaFoldDB" id="A0A1Y6C2V6"/>
<dbReference type="Gene3D" id="3.30.565.10">
    <property type="entry name" value="Histidine kinase-like ATPase, C-terminal domain"/>
    <property type="match status" value="1"/>
</dbReference>
<organism evidence="1 2">
    <name type="scientific">Pseudobacteriovorax antillogorgiicola</name>
    <dbReference type="NCBI Taxonomy" id="1513793"/>
    <lineage>
        <taxon>Bacteria</taxon>
        <taxon>Pseudomonadati</taxon>
        <taxon>Bdellovibrionota</taxon>
        <taxon>Oligoflexia</taxon>
        <taxon>Oligoflexales</taxon>
        <taxon>Pseudobacteriovoracaceae</taxon>
        <taxon>Pseudobacteriovorax</taxon>
    </lineage>
</organism>
<evidence type="ECO:0000313" key="2">
    <source>
        <dbReference type="Proteomes" id="UP000192907"/>
    </source>
</evidence>
<proteinExistence type="predicted"/>
<name>A0A1Y6C2V6_9BACT</name>
<sequence>MQKNRILFYDSDNRNRRDGVRILAASGSQVIAAKSLRELESLSLQYKYNLYILDIEGHKHLNSKGLLQPEPHAIIMAKSGLNSIYPYLENMERFTNFIAKDRHNRLSSRDLLGTVSKILHRDIFGMKKYLGWGAHTMTFHVRDSENRQEYIECLKDQCRNMGLRRSILNDVETVTEEFLMNAIYDAPVDRQRNRLFNHLKRTNRIQLTPEQAARLEFGSDGKRLAISVTDPFGSITRDHVMSYLSKCFQGENITNLDDSISGGAGLGLYFCFNHVHSLIINVDPLNRTEFIGIIDIDSSVRESKKQKTNFHFFNTNNKSREFLLGDDHNEESDTATHPDSVA</sequence>
<dbReference type="STRING" id="1513793.SAMN06296036_11277"/>
<protein>
    <submittedName>
        <fullName evidence="1">Uncharacterized protein</fullName>
    </submittedName>
</protein>
<dbReference type="Proteomes" id="UP000192907">
    <property type="component" value="Unassembled WGS sequence"/>
</dbReference>
<dbReference type="OrthoDB" id="5288474at2"/>
<dbReference type="RefSeq" id="WP_132320428.1">
    <property type="nucleotide sequence ID" value="NZ_FWZT01000012.1"/>
</dbReference>
<keyword evidence="2" id="KW-1185">Reference proteome</keyword>
<dbReference type="EMBL" id="FWZT01000012">
    <property type="protein sequence ID" value="SMF40431.1"/>
    <property type="molecule type" value="Genomic_DNA"/>
</dbReference>
<evidence type="ECO:0000313" key="1">
    <source>
        <dbReference type="EMBL" id="SMF40431.1"/>
    </source>
</evidence>
<accession>A0A1Y6C2V6</accession>
<dbReference type="InterPro" id="IPR036890">
    <property type="entry name" value="HATPase_C_sf"/>
</dbReference>
<reference evidence="2" key="1">
    <citation type="submission" date="2017-04" db="EMBL/GenBank/DDBJ databases">
        <authorList>
            <person name="Varghese N."/>
            <person name="Submissions S."/>
        </authorList>
    </citation>
    <scope>NUCLEOTIDE SEQUENCE [LARGE SCALE GENOMIC DNA]</scope>
    <source>
        <strain evidence="2">RKEM611</strain>
    </source>
</reference>
<gene>
    <name evidence="1" type="ORF">SAMN06296036_11277</name>
</gene>